<dbReference type="GeneID" id="25987629"/>
<reference evidence="2 3" key="1">
    <citation type="journal article" date="2012" name="Eukaryot. Cell">
        <title>Draft genome sequence of CBS 2479, the standard type strain of Trichosporon asahii.</title>
        <authorList>
            <person name="Yang R.Y."/>
            <person name="Li H.T."/>
            <person name="Zhu H."/>
            <person name="Zhou G.P."/>
            <person name="Wang M."/>
            <person name="Wang L."/>
        </authorList>
    </citation>
    <scope>NUCLEOTIDE SEQUENCE [LARGE SCALE GENOMIC DNA]</scope>
    <source>
        <strain evidence="3">ATCC 90039 / CBS 2479 / JCM 2466 / KCTC 7840 / NCYC 2677 / UAMH 7654</strain>
    </source>
</reference>
<comment type="caution">
    <text evidence="2">The sequence shown here is derived from an EMBL/GenBank/DDBJ whole genome shotgun (WGS) entry which is preliminary data.</text>
</comment>
<protein>
    <submittedName>
        <fullName evidence="2">Uncharacterized protein</fullName>
    </submittedName>
</protein>
<dbReference type="RefSeq" id="XP_014177968.1">
    <property type="nucleotide sequence ID" value="XM_014322493.1"/>
</dbReference>
<organism evidence="2 3">
    <name type="scientific">Trichosporon asahii var. asahii (strain ATCC 90039 / CBS 2479 / JCM 2466 / KCTC 7840 / NBRC 103889/ NCYC 2677 / UAMH 7654)</name>
    <name type="common">Yeast</name>
    <dbReference type="NCBI Taxonomy" id="1186058"/>
    <lineage>
        <taxon>Eukaryota</taxon>
        <taxon>Fungi</taxon>
        <taxon>Dikarya</taxon>
        <taxon>Basidiomycota</taxon>
        <taxon>Agaricomycotina</taxon>
        <taxon>Tremellomycetes</taxon>
        <taxon>Trichosporonales</taxon>
        <taxon>Trichosporonaceae</taxon>
        <taxon>Trichosporon</taxon>
    </lineage>
</organism>
<accession>J5QFS1</accession>
<sequence>MSLTTTPSPPRRSRAARRRQKAKARKKAQADSKPAPFYPQFMTSIIDSACPSLLLTLRLVSRWVQLEVDARLARHILQTKERDGTAFLDLQFGTVDTPRKIMHGRHTAKVLDLDASALEDGIATYRNQPPERKRQATVFVPGEKLLVRYHMRSLTLGQRYMWKGARRSVHFVDTTSFFYGLHSREAAYVRDGEEGNETVFHVAYDLRPNSSWEFREFGVRRVHNRGLTLVFSPDPVAVIGEKACIVILRVLERIVENYAETGDRVTLVGVEGWSALIPSPAQMRLDTRRGWEKGMPMQAKIEWWVRYRARFVPDKQWKRGKQEEPEMAVQCVSLEEWREELGSHVFELMMDPEAVYWGP</sequence>
<evidence type="ECO:0000313" key="3">
    <source>
        <dbReference type="Proteomes" id="UP000002748"/>
    </source>
</evidence>
<feature type="region of interest" description="Disordered" evidence="1">
    <location>
        <begin position="1"/>
        <end position="35"/>
    </location>
</feature>
<dbReference type="KEGG" id="tasa:A1Q1_04116"/>
<dbReference type="AlphaFoldDB" id="J5QFS1"/>
<evidence type="ECO:0000256" key="1">
    <source>
        <dbReference type="SAM" id="MobiDB-lite"/>
    </source>
</evidence>
<dbReference type="EMBL" id="ALBS01000262">
    <property type="protein sequence ID" value="EJT47123.1"/>
    <property type="molecule type" value="Genomic_DNA"/>
</dbReference>
<evidence type="ECO:0000313" key="2">
    <source>
        <dbReference type="EMBL" id="EJT47123.1"/>
    </source>
</evidence>
<dbReference type="VEuPathDB" id="FungiDB:A1Q1_04116"/>
<name>J5QFS1_TRIAS</name>
<dbReference type="Proteomes" id="UP000002748">
    <property type="component" value="Unassembled WGS sequence"/>
</dbReference>
<gene>
    <name evidence="2" type="ORF">A1Q1_04116</name>
</gene>
<dbReference type="HOGENOM" id="CLU_855774_0_0_1"/>
<feature type="compositionally biased region" description="Basic residues" evidence="1">
    <location>
        <begin position="11"/>
        <end position="27"/>
    </location>
</feature>
<proteinExistence type="predicted"/>